<gene>
    <name evidence="6" type="ORF">VM1G_06769</name>
</gene>
<feature type="domain" description="NADH:flavin oxidoreductase/NADH oxidase N-terminal" evidence="5">
    <location>
        <begin position="20"/>
        <end position="139"/>
    </location>
</feature>
<dbReference type="Pfam" id="PF00724">
    <property type="entry name" value="Oxidored_FMN"/>
    <property type="match status" value="1"/>
</dbReference>
<accession>A0A194W4H1</accession>
<evidence type="ECO:0000256" key="3">
    <source>
        <dbReference type="ARBA" id="ARBA00022643"/>
    </source>
</evidence>
<evidence type="ECO:0000313" key="7">
    <source>
        <dbReference type="Proteomes" id="UP000078559"/>
    </source>
</evidence>
<dbReference type="EMBL" id="CM003104">
    <property type="protein sequence ID" value="KUI71364.1"/>
    <property type="molecule type" value="Genomic_DNA"/>
</dbReference>
<dbReference type="PANTHER" id="PTHR43656:SF2">
    <property type="entry name" value="BINDING OXIDOREDUCTASE, PUTATIVE (AFU_ORTHOLOGUE AFUA_2G08260)-RELATED"/>
    <property type="match status" value="1"/>
</dbReference>
<keyword evidence="7" id="KW-1185">Reference proteome</keyword>
<reference evidence="6" key="1">
    <citation type="submission" date="2014-12" db="EMBL/GenBank/DDBJ databases">
        <title>Genome Sequence of Valsa Canker Pathogens Uncovers a Specific Adaption of Colonization on Woody Bark.</title>
        <authorList>
            <person name="Yin Z."/>
            <person name="Liu H."/>
            <person name="Gao X."/>
            <person name="Li Z."/>
            <person name="Song N."/>
            <person name="Ke X."/>
            <person name="Dai Q."/>
            <person name="Wu Y."/>
            <person name="Sun Y."/>
            <person name="Xu J.-R."/>
            <person name="Kang Z.K."/>
            <person name="Wang L."/>
            <person name="Huang L."/>
        </authorList>
    </citation>
    <scope>NUCLEOTIDE SEQUENCE [LARGE SCALE GENOMIC DNA]</scope>
    <source>
        <strain evidence="6">03-8</strain>
    </source>
</reference>
<dbReference type="InterPro" id="IPR036291">
    <property type="entry name" value="NAD(P)-bd_dom_sf"/>
</dbReference>
<evidence type="ECO:0000259" key="5">
    <source>
        <dbReference type="Pfam" id="PF00724"/>
    </source>
</evidence>
<dbReference type="PANTHER" id="PTHR43656">
    <property type="entry name" value="BINDING OXIDOREDUCTASE, PUTATIVE (AFU_ORTHOLOGUE AFUA_2G08260)-RELATED"/>
    <property type="match status" value="1"/>
</dbReference>
<dbReference type="InterPro" id="IPR051799">
    <property type="entry name" value="NADH_flavin_oxidoreductase"/>
</dbReference>
<dbReference type="Gene3D" id="3.40.50.720">
    <property type="entry name" value="NAD(P)-binding Rossmann-like Domain"/>
    <property type="match status" value="1"/>
</dbReference>
<dbReference type="InterPro" id="IPR013785">
    <property type="entry name" value="Aldolase_TIM"/>
</dbReference>
<dbReference type="SUPFAM" id="SSF51395">
    <property type="entry name" value="FMN-linked oxidoreductases"/>
    <property type="match status" value="1"/>
</dbReference>
<keyword evidence="4" id="KW-0560">Oxidoreductase</keyword>
<keyword evidence="3" id="KW-0288">FMN</keyword>
<dbReference type="SMR" id="A0A194W4H1"/>
<dbReference type="InterPro" id="IPR001155">
    <property type="entry name" value="OxRdtase_FMN_N"/>
</dbReference>
<evidence type="ECO:0000313" key="6">
    <source>
        <dbReference type="EMBL" id="KUI71364.1"/>
    </source>
</evidence>
<dbReference type="GO" id="GO:0016491">
    <property type="term" value="F:oxidoreductase activity"/>
    <property type="evidence" value="ECO:0007669"/>
    <property type="project" value="UniProtKB-KW"/>
</dbReference>
<evidence type="ECO:0000256" key="1">
    <source>
        <dbReference type="ARBA" id="ARBA00005979"/>
    </source>
</evidence>
<dbReference type="Proteomes" id="UP000078559">
    <property type="component" value="Chromosome 7"/>
</dbReference>
<evidence type="ECO:0000256" key="2">
    <source>
        <dbReference type="ARBA" id="ARBA00022630"/>
    </source>
</evidence>
<dbReference type="AlphaFoldDB" id="A0A194W4H1"/>
<dbReference type="GO" id="GO:0010181">
    <property type="term" value="F:FMN binding"/>
    <property type="evidence" value="ECO:0007669"/>
    <property type="project" value="InterPro"/>
</dbReference>
<keyword evidence="2" id="KW-0285">Flavoprotein</keyword>
<dbReference type="Pfam" id="PF00106">
    <property type="entry name" value="adh_short"/>
    <property type="match status" value="1"/>
</dbReference>
<protein>
    <submittedName>
        <fullName evidence="6">NADH oxidase</fullName>
    </submittedName>
</protein>
<dbReference type="SUPFAM" id="SSF51735">
    <property type="entry name" value="NAD(P)-binding Rossmann-fold domains"/>
    <property type="match status" value="1"/>
</dbReference>
<dbReference type="InterPro" id="IPR002347">
    <property type="entry name" value="SDR_fam"/>
</dbReference>
<proteinExistence type="inferred from homology"/>
<organism evidence="6 7">
    <name type="scientific">Cytospora mali</name>
    <name type="common">Apple Valsa canker fungus</name>
    <name type="synonym">Valsa mali</name>
    <dbReference type="NCBI Taxonomy" id="578113"/>
    <lineage>
        <taxon>Eukaryota</taxon>
        <taxon>Fungi</taxon>
        <taxon>Dikarya</taxon>
        <taxon>Ascomycota</taxon>
        <taxon>Pezizomycotina</taxon>
        <taxon>Sordariomycetes</taxon>
        <taxon>Sordariomycetidae</taxon>
        <taxon>Diaporthales</taxon>
        <taxon>Cytosporaceae</taxon>
        <taxon>Cytospora</taxon>
    </lineage>
</organism>
<evidence type="ECO:0000256" key="4">
    <source>
        <dbReference type="ARBA" id="ARBA00023002"/>
    </source>
</evidence>
<dbReference type="Gene3D" id="3.20.20.70">
    <property type="entry name" value="Aldolase class I"/>
    <property type="match status" value="1"/>
</dbReference>
<sequence>MDFGTAFLPRLLNRVVFGTPRAMSTGEIQTTIWQFADAARKIATAGFAGVELHGAHGYLLAQFLSSRSNVRTDAYGGEAHNRARIVVEIIRAIREVVPSGFCIGLKLNSVDVGSAAAMTERLEQFQVITEENIDFLEISGGSFEDGDPTFSTEPTAEANVKHKGASTIAREAFFIEFAEATRARFPHVPLMVTGGFRSRRGMEAAIAAGAGGGLGSAIATHLSADLPNSHGIYTVRNASRPGAVLQDALQPQSSYEILSLDLARPSSVRQFAAALNKRIASLEIPRIRALVLNAEVLEFEGQTWTDDNLTQTFASSYLGHWLLSLLLLESMDRECGRVVIVGSSAYSPHVPMISRHFPGDKTIIGESTDAIAKGSWSTNVEDPSYHSGFRRCGAAKLCLAMMMIELQERLHGDPVPGKLTTVGVDPGSLPMSTGLVRNSNWFVRIILHKVIIATLARIMVPLRPSCNNSLRTPEKSARDVVGAALAEKWHFGGLYLHV</sequence>
<name>A0A194W4H1_CYTMA</name>
<comment type="similarity">
    <text evidence="1">Belongs to the NADH:flavin oxidoreductase/NADH oxidase family.</text>
</comment>